<keyword evidence="2" id="KW-1185">Reference proteome</keyword>
<dbReference type="EMBL" id="CP060436">
    <property type="protein sequence ID" value="QPM90259.1"/>
    <property type="molecule type" value="Genomic_DNA"/>
</dbReference>
<dbReference type="Proteomes" id="UP000283786">
    <property type="component" value="Chromosome"/>
</dbReference>
<dbReference type="KEGG" id="palw:PSAL_014940"/>
<dbReference type="PANTHER" id="PTHR11803">
    <property type="entry name" value="2-IMINOBUTANOATE/2-IMINOPROPANOATE DEAMINASE RIDA"/>
    <property type="match status" value="1"/>
</dbReference>
<dbReference type="PANTHER" id="PTHR11803:SF39">
    <property type="entry name" value="2-IMINOBUTANOATE_2-IMINOPROPANOATE DEAMINASE"/>
    <property type="match status" value="1"/>
</dbReference>
<evidence type="ECO:0000313" key="1">
    <source>
        <dbReference type="EMBL" id="QPM90259.1"/>
    </source>
</evidence>
<name>A0A418SHQ3_9RHOB</name>
<sequence>MTHKEALDIGLPTPGQPFSWAIRSGEMIYTTHAAVTPEGGILQEPVEAQAHLTFQHLARTMEVAGGSMADYLQLQIFLVDGADMAIVDKVYAQYFQAPYPNRATLIVAGLVGPGMLIEVTAIGRVPVSPEA</sequence>
<dbReference type="InterPro" id="IPR035959">
    <property type="entry name" value="RutC-like_sf"/>
</dbReference>
<dbReference type="GO" id="GO:0016491">
    <property type="term" value="F:oxidoreductase activity"/>
    <property type="evidence" value="ECO:0007669"/>
    <property type="project" value="UniProtKB-KW"/>
</dbReference>
<dbReference type="RefSeq" id="WP_119838814.1">
    <property type="nucleotide sequence ID" value="NZ_CP060436.1"/>
</dbReference>
<dbReference type="GO" id="GO:0019239">
    <property type="term" value="F:deaminase activity"/>
    <property type="evidence" value="ECO:0007669"/>
    <property type="project" value="TreeGrafter"/>
</dbReference>
<dbReference type="AlphaFoldDB" id="A0A418SHQ3"/>
<gene>
    <name evidence="1" type="primary">rutC_1</name>
    <name evidence="1" type="ORF">PSAL_014940</name>
</gene>
<dbReference type="EC" id="1.-.-.-" evidence="1"/>
<protein>
    <submittedName>
        <fullName evidence="1">Aminoacrylate peracid reductase RutC</fullName>
        <ecNumber evidence="1">1.-.-.-</ecNumber>
    </submittedName>
</protein>
<accession>A0A418SHQ3</accession>
<dbReference type="Pfam" id="PF01042">
    <property type="entry name" value="Ribonuc_L-PSP"/>
    <property type="match status" value="1"/>
</dbReference>
<dbReference type="GO" id="GO:0005829">
    <property type="term" value="C:cytosol"/>
    <property type="evidence" value="ECO:0007669"/>
    <property type="project" value="TreeGrafter"/>
</dbReference>
<reference evidence="1 2" key="1">
    <citation type="submission" date="2020-08" db="EMBL/GenBank/DDBJ databases">
        <title>Genome sequence of Rhodobacteraceae bacterium Lw-13e.</title>
        <authorList>
            <person name="Poehlein A."/>
            <person name="Wolter L."/>
            <person name="Daniel R."/>
            <person name="Brinkhoff T."/>
        </authorList>
    </citation>
    <scope>NUCLEOTIDE SEQUENCE [LARGE SCALE GENOMIC DNA]</scope>
    <source>
        <strain evidence="1 2">Lw-13e</strain>
    </source>
</reference>
<dbReference type="Gene3D" id="3.30.1330.40">
    <property type="entry name" value="RutC-like"/>
    <property type="match status" value="1"/>
</dbReference>
<dbReference type="InterPro" id="IPR006175">
    <property type="entry name" value="YjgF/YER057c/UK114"/>
</dbReference>
<dbReference type="SUPFAM" id="SSF55298">
    <property type="entry name" value="YjgF-like"/>
    <property type="match status" value="1"/>
</dbReference>
<organism evidence="1 2">
    <name type="scientific">Pseudooceanicola algae</name>
    <dbReference type="NCBI Taxonomy" id="1537215"/>
    <lineage>
        <taxon>Bacteria</taxon>
        <taxon>Pseudomonadati</taxon>
        <taxon>Pseudomonadota</taxon>
        <taxon>Alphaproteobacteria</taxon>
        <taxon>Rhodobacterales</taxon>
        <taxon>Paracoccaceae</taxon>
        <taxon>Pseudooceanicola</taxon>
    </lineage>
</organism>
<dbReference type="OrthoDB" id="9808943at2"/>
<dbReference type="CDD" id="cd00448">
    <property type="entry name" value="YjgF_YER057c_UK114_family"/>
    <property type="match status" value="1"/>
</dbReference>
<proteinExistence type="predicted"/>
<keyword evidence="1" id="KW-0560">Oxidoreductase</keyword>
<evidence type="ECO:0000313" key="2">
    <source>
        <dbReference type="Proteomes" id="UP000283786"/>
    </source>
</evidence>